<name>C6LIA0_9FIRM</name>
<sequence length="69" mass="7801">MRTGHEIFTDRTRNFYGSGRCLNRICGSGGCASAKQSFYGAGQWAHGKAKKYAEIKRELLWSRKRISSN</sequence>
<organism evidence="1 2">
    <name type="scientific">Marvinbryantia formatexigens DSM 14469</name>
    <dbReference type="NCBI Taxonomy" id="478749"/>
    <lineage>
        <taxon>Bacteria</taxon>
        <taxon>Bacillati</taxon>
        <taxon>Bacillota</taxon>
        <taxon>Clostridia</taxon>
        <taxon>Lachnospirales</taxon>
        <taxon>Lachnospiraceae</taxon>
        <taxon>Marvinbryantia</taxon>
    </lineage>
</organism>
<accession>C6LIA0</accession>
<dbReference type="AlphaFoldDB" id="C6LIA0"/>
<reference evidence="1" key="1">
    <citation type="submission" date="2009-07" db="EMBL/GenBank/DDBJ databases">
        <authorList>
            <person name="Weinstock G."/>
            <person name="Sodergren E."/>
            <person name="Clifton S."/>
            <person name="Fulton L."/>
            <person name="Fulton B."/>
            <person name="Courtney L."/>
            <person name="Fronick C."/>
            <person name="Harrison M."/>
            <person name="Strong C."/>
            <person name="Farmer C."/>
            <person name="Delahaunty K."/>
            <person name="Markovic C."/>
            <person name="Hall O."/>
            <person name="Minx P."/>
            <person name="Tomlinson C."/>
            <person name="Mitreva M."/>
            <person name="Nelson J."/>
            <person name="Hou S."/>
            <person name="Wollam A."/>
            <person name="Pepin K.H."/>
            <person name="Johnson M."/>
            <person name="Bhonagiri V."/>
            <person name="Nash W.E."/>
            <person name="Warren W."/>
            <person name="Chinwalla A."/>
            <person name="Mardis E.R."/>
            <person name="Wilson R.K."/>
        </authorList>
    </citation>
    <scope>NUCLEOTIDE SEQUENCE [LARGE SCALE GENOMIC DNA]</scope>
    <source>
        <strain evidence="1">DSM 14469</strain>
    </source>
</reference>
<dbReference type="Proteomes" id="UP000005561">
    <property type="component" value="Unassembled WGS sequence"/>
</dbReference>
<protein>
    <submittedName>
        <fullName evidence="1">Uncharacterized protein</fullName>
    </submittedName>
</protein>
<evidence type="ECO:0000313" key="1">
    <source>
        <dbReference type="EMBL" id="EET59755.1"/>
    </source>
</evidence>
<gene>
    <name evidence="1" type="ORF">BRYFOR_08371</name>
</gene>
<keyword evidence="2" id="KW-1185">Reference proteome</keyword>
<dbReference type="EMBL" id="ACCL02000016">
    <property type="protein sequence ID" value="EET59755.1"/>
    <property type="molecule type" value="Genomic_DNA"/>
</dbReference>
<proteinExistence type="predicted"/>
<comment type="caution">
    <text evidence="1">The sequence shown here is derived from an EMBL/GenBank/DDBJ whole genome shotgun (WGS) entry which is preliminary data.</text>
</comment>
<evidence type="ECO:0000313" key="2">
    <source>
        <dbReference type="Proteomes" id="UP000005561"/>
    </source>
</evidence>